<feature type="transmembrane region" description="Helical" evidence="2">
    <location>
        <begin position="166"/>
        <end position="184"/>
    </location>
</feature>
<dbReference type="PANTHER" id="PTHR20992:SF9">
    <property type="entry name" value="AT15442P-RELATED"/>
    <property type="match status" value="1"/>
</dbReference>
<keyword evidence="6" id="KW-1185">Reference proteome</keyword>
<feature type="transmembrane region" description="Helical" evidence="2">
    <location>
        <begin position="96"/>
        <end position="116"/>
    </location>
</feature>
<feature type="transmembrane region" description="Helical" evidence="2">
    <location>
        <begin position="128"/>
        <end position="154"/>
    </location>
</feature>
<evidence type="ECO:0000256" key="1">
    <source>
        <dbReference type="SAM" id="MobiDB-lite"/>
    </source>
</evidence>
<feature type="transmembrane region" description="Helical" evidence="2">
    <location>
        <begin position="260"/>
        <end position="282"/>
    </location>
</feature>
<evidence type="ECO:0000313" key="4">
    <source>
        <dbReference type="EMBL" id="MXP38018.1"/>
    </source>
</evidence>
<accession>A0A6I4UHR1</accession>
<evidence type="ECO:0000313" key="6">
    <source>
        <dbReference type="Proteomes" id="UP000548685"/>
    </source>
</evidence>
<feature type="transmembrane region" description="Helical" evidence="2">
    <location>
        <begin position="191"/>
        <end position="212"/>
    </location>
</feature>
<feature type="transmembrane region" description="Helical" evidence="2">
    <location>
        <begin position="72"/>
        <end position="90"/>
    </location>
</feature>
<dbReference type="PANTHER" id="PTHR20992">
    <property type="entry name" value="AT15442P-RELATED"/>
    <property type="match status" value="1"/>
</dbReference>
<dbReference type="OrthoDB" id="9790659at2"/>
<dbReference type="Proteomes" id="UP000548685">
    <property type="component" value="Unassembled WGS sequence"/>
</dbReference>
<gene>
    <name evidence="3" type="ORF">FHS52_000271</name>
    <name evidence="4" type="ORF">GRI59_05230</name>
</gene>
<protein>
    <submittedName>
        <fullName evidence="3">Hydrophobic protein (TIGR00271 family)</fullName>
    </submittedName>
    <submittedName>
        <fullName evidence="4">TIGR00341 family protein</fullName>
    </submittedName>
</protein>
<evidence type="ECO:0000256" key="2">
    <source>
        <dbReference type="SAM" id="Phobius"/>
    </source>
</evidence>
<proteinExistence type="predicted"/>
<dbReference type="EMBL" id="WTYB01000001">
    <property type="protein sequence ID" value="MXP38018.1"/>
    <property type="molecule type" value="Genomic_DNA"/>
</dbReference>
<keyword evidence="2" id="KW-1133">Transmembrane helix</keyword>
<reference evidence="3 6" key="2">
    <citation type="submission" date="2020-08" db="EMBL/GenBank/DDBJ databases">
        <title>Genomic Encyclopedia of Type Strains, Phase IV (KMG-IV): sequencing the most valuable type-strain genomes for metagenomic binning, comparative biology and taxonomic classification.</title>
        <authorList>
            <person name="Goeker M."/>
        </authorList>
    </citation>
    <scope>NUCLEOTIDE SEQUENCE [LARGE SCALE GENOMIC DNA]</scope>
    <source>
        <strain evidence="3 6">DSM 8510</strain>
    </source>
</reference>
<name>A0A6I4UHR1_9SPHN</name>
<dbReference type="Proteomes" id="UP000430021">
    <property type="component" value="Unassembled WGS sequence"/>
</dbReference>
<sequence length="524" mass="55112">MNDTSGSGASPEAASTLDAGAEKPSAPTAARPANLRALIGDVHEWWTVHVIGQVDQAEVTERRREDGKLSEHYLFMTAMAGGIAILGLLLSSPAVVIGAMLLSPLMGPIMGLGFALAIGDWAWLKQSVLTLVIGSVLAVLLCAVLVFISPIQTITSEIAARTRPNLFDLFVALFSALAGAYAMIRGREGAIVGVAIATALMPPLAVVGFGLATWNFTVFSGALLLFVTNFITIALTAFGMAKLYGFRAKLTKGQSQAQSFAVLVVFVALAIPLAFSLNRIAWETNAQRIVRSEIREQFDARSQLDLLEIDFAAAPVGIHAVVFTPVLRPEIEQAVAASLAERLGETVTLDLVQYEVGTNDSAAERAQLSAARAREEREASARAEALAVRLSLAAGVPTREVLIDEARRRALVRAKRLDGASLATYRALEARIAAGEPDWTIELIPPAGTLPAAIPFDGGELTEAGQAALNVTGWAAQRLGRGVVLIGPTGEGEAVAEALRGEGVAVSVRSGAGVLRPVWASEEG</sequence>
<dbReference type="AlphaFoldDB" id="A0A6I4UHR1"/>
<evidence type="ECO:0000313" key="5">
    <source>
        <dbReference type="Proteomes" id="UP000430021"/>
    </source>
</evidence>
<feature type="transmembrane region" description="Helical" evidence="2">
    <location>
        <begin position="218"/>
        <end position="239"/>
    </location>
</feature>
<keyword evidence="2" id="KW-0812">Transmembrane</keyword>
<organism evidence="4 5">
    <name type="scientific">Erythrobacter ramosus</name>
    <dbReference type="NCBI Taxonomy" id="35811"/>
    <lineage>
        <taxon>Bacteria</taxon>
        <taxon>Pseudomonadati</taxon>
        <taxon>Pseudomonadota</taxon>
        <taxon>Alphaproteobacteria</taxon>
        <taxon>Sphingomonadales</taxon>
        <taxon>Erythrobacteraceae</taxon>
        <taxon>Erythrobacter/Porphyrobacter group</taxon>
        <taxon>Erythrobacter</taxon>
    </lineage>
</organism>
<dbReference type="RefSeq" id="WP_160760097.1">
    <property type="nucleotide sequence ID" value="NZ_BAAADZ010000002.1"/>
</dbReference>
<keyword evidence="2" id="KW-0472">Membrane</keyword>
<comment type="caution">
    <text evidence="4">The sequence shown here is derived from an EMBL/GenBank/DDBJ whole genome shotgun (WGS) entry which is preliminary data.</text>
</comment>
<dbReference type="EMBL" id="JACICE010000001">
    <property type="protein sequence ID" value="MBB3774328.1"/>
    <property type="molecule type" value="Genomic_DNA"/>
</dbReference>
<dbReference type="NCBIfam" id="TIGR00341">
    <property type="entry name" value="TIGR00341 family protein"/>
    <property type="match status" value="1"/>
</dbReference>
<feature type="region of interest" description="Disordered" evidence="1">
    <location>
        <begin position="1"/>
        <end position="28"/>
    </location>
</feature>
<evidence type="ECO:0000313" key="3">
    <source>
        <dbReference type="EMBL" id="MBB3774328.1"/>
    </source>
</evidence>
<dbReference type="Pfam" id="PF04087">
    <property type="entry name" value="DUF389"/>
    <property type="match status" value="1"/>
</dbReference>
<reference evidence="4 5" key="1">
    <citation type="submission" date="2019-12" db="EMBL/GenBank/DDBJ databases">
        <title>Genomic-based taxomic classification of the family Erythrobacteraceae.</title>
        <authorList>
            <person name="Xu L."/>
        </authorList>
    </citation>
    <scope>NUCLEOTIDE SEQUENCE [LARGE SCALE GENOMIC DNA]</scope>
    <source>
        <strain evidence="4 5">JCM 10282</strain>
    </source>
</reference>
<dbReference type="InterPro" id="IPR005240">
    <property type="entry name" value="DUF389"/>
</dbReference>